<keyword evidence="3" id="KW-1185">Reference proteome</keyword>
<dbReference type="OrthoDB" id="3149423at2759"/>
<name>A0A9P7EVF0_9AGAM</name>
<organism evidence="2 3">
    <name type="scientific">Suillus discolor</name>
    <dbReference type="NCBI Taxonomy" id="1912936"/>
    <lineage>
        <taxon>Eukaryota</taxon>
        <taxon>Fungi</taxon>
        <taxon>Dikarya</taxon>
        <taxon>Basidiomycota</taxon>
        <taxon>Agaricomycotina</taxon>
        <taxon>Agaricomycetes</taxon>
        <taxon>Agaricomycetidae</taxon>
        <taxon>Boletales</taxon>
        <taxon>Suillineae</taxon>
        <taxon>Suillaceae</taxon>
        <taxon>Suillus</taxon>
    </lineage>
</organism>
<proteinExistence type="predicted"/>
<feature type="region of interest" description="Disordered" evidence="1">
    <location>
        <begin position="492"/>
        <end position="550"/>
    </location>
</feature>
<dbReference type="Proteomes" id="UP000823399">
    <property type="component" value="Unassembled WGS sequence"/>
</dbReference>
<dbReference type="RefSeq" id="XP_041286531.1">
    <property type="nucleotide sequence ID" value="XM_041434356.1"/>
</dbReference>
<dbReference type="EMBL" id="JABBWM010000097">
    <property type="protein sequence ID" value="KAG2091359.1"/>
    <property type="molecule type" value="Genomic_DNA"/>
</dbReference>
<feature type="region of interest" description="Disordered" evidence="1">
    <location>
        <begin position="1"/>
        <end position="22"/>
    </location>
</feature>
<gene>
    <name evidence="2" type="ORF">F5147DRAFT_657963</name>
</gene>
<protein>
    <submittedName>
        <fullName evidence="2">Uncharacterized protein</fullName>
    </submittedName>
</protein>
<evidence type="ECO:0000313" key="3">
    <source>
        <dbReference type="Proteomes" id="UP000823399"/>
    </source>
</evidence>
<comment type="caution">
    <text evidence="2">The sequence shown here is derived from an EMBL/GenBank/DDBJ whole genome shotgun (WGS) entry which is preliminary data.</text>
</comment>
<feature type="compositionally biased region" description="Basic residues" evidence="1">
    <location>
        <begin position="504"/>
        <end position="514"/>
    </location>
</feature>
<evidence type="ECO:0000313" key="2">
    <source>
        <dbReference type="EMBL" id="KAG2091359.1"/>
    </source>
</evidence>
<evidence type="ECO:0000256" key="1">
    <source>
        <dbReference type="SAM" id="MobiDB-lite"/>
    </source>
</evidence>
<reference evidence="2" key="1">
    <citation type="journal article" date="2020" name="New Phytol.">
        <title>Comparative genomics reveals dynamic genome evolution in host specialist ectomycorrhizal fungi.</title>
        <authorList>
            <person name="Lofgren L.A."/>
            <person name="Nguyen N.H."/>
            <person name="Vilgalys R."/>
            <person name="Ruytinx J."/>
            <person name="Liao H.L."/>
            <person name="Branco S."/>
            <person name="Kuo A."/>
            <person name="LaButti K."/>
            <person name="Lipzen A."/>
            <person name="Andreopoulos W."/>
            <person name="Pangilinan J."/>
            <person name="Riley R."/>
            <person name="Hundley H."/>
            <person name="Na H."/>
            <person name="Barry K."/>
            <person name="Grigoriev I.V."/>
            <person name="Stajich J.E."/>
            <person name="Kennedy P.G."/>
        </authorList>
    </citation>
    <scope>NUCLEOTIDE SEQUENCE</scope>
    <source>
        <strain evidence="2">FC423</strain>
    </source>
</reference>
<dbReference type="GeneID" id="64696615"/>
<dbReference type="AlphaFoldDB" id="A0A9P7EVF0"/>
<feature type="compositionally biased region" description="Basic and acidic residues" evidence="1">
    <location>
        <begin position="515"/>
        <end position="535"/>
    </location>
</feature>
<sequence length="576" mass="66396">MAKVYNESHMSETTPLEESPIPLTDPVERIATDVDSCNSPCNRVAHQDNLDIYDASPVFWWSFSIEEVIHSLNDTPTLYMNLPWFLGVAKAQMSLGPARMSPRACKWDLDPSLPTFAAPCFHPVIPPTRLPEDTGCINHSLRSSLDKEILELKNYLPEWTAAKRSEKRAIFTAIARAARLFAPKLDQKQWKKRKQVYKTWLFNNKKKKERKDMIKYGRKWTPRMVVYQQKREEVLKRIEDESGVKPGDPGMFKHYQAAVKRVMAELDDDELEKAKETAEEWSNNCPPPEIQAQVARKKGPAYMEHFSNEMWRQCGMRVFVMSAWKNEKGEVLHDDNKALGNGDSFMKTKDWEDIEPVWQEYSAGTVRLQWHGMEDVRSREVEKEFENQLSNSKWTGREKKAIVRAFLTSHYRICSGKDKAVVPWSAIVQSQDDFVARTYLPADVNLKEPSKLQNWDTTALLHFWCARQETGKGPTFLFKAWKNNDGDMVPSVISGKSPSPQTHIVRKQQRVTIRRPRDSSTEAESDKESATNHTEDDVDDDLADGRHLLKKPRTVKVQQFRWVSGPGSRLRGEEIS</sequence>
<accession>A0A9P7EVF0</accession>